<accession>A0A9D1H5U7</accession>
<dbReference type="InterPro" id="IPR050097">
    <property type="entry name" value="Ferredoxin-NADP_redctase_2"/>
</dbReference>
<evidence type="ECO:0000256" key="4">
    <source>
        <dbReference type="ARBA" id="ARBA00023002"/>
    </source>
</evidence>
<evidence type="ECO:0000256" key="2">
    <source>
        <dbReference type="ARBA" id="ARBA00022630"/>
    </source>
</evidence>
<dbReference type="InterPro" id="IPR036188">
    <property type="entry name" value="FAD/NAD-bd_sf"/>
</dbReference>
<comment type="subunit">
    <text evidence="7">Homodimer.</text>
</comment>
<evidence type="ECO:0000256" key="6">
    <source>
        <dbReference type="ARBA" id="ARBA00023284"/>
    </source>
</evidence>
<comment type="caution">
    <text evidence="10">The sequence shown here is derived from an EMBL/GenBank/DDBJ whole genome shotgun (WGS) entry which is preliminary data.</text>
</comment>
<organism evidence="10 11">
    <name type="scientific">Candidatus Ornithomonoglobus intestinigallinarum</name>
    <dbReference type="NCBI Taxonomy" id="2840894"/>
    <lineage>
        <taxon>Bacteria</taxon>
        <taxon>Bacillati</taxon>
        <taxon>Bacillota</taxon>
        <taxon>Clostridia</taxon>
        <taxon>Candidatus Ornithomonoglobus</taxon>
    </lineage>
</organism>
<dbReference type="InterPro" id="IPR005982">
    <property type="entry name" value="Thioredox_Rdtase"/>
</dbReference>
<evidence type="ECO:0000256" key="3">
    <source>
        <dbReference type="ARBA" id="ARBA00022827"/>
    </source>
</evidence>
<keyword evidence="8" id="KW-0521">NADP</keyword>
<gene>
    <name evidence="10" type="primary">trxB</name>
    <name evidence="10" type="ORF">IAA60_08895</name>
</gene>
<dbReference type="NCBIfam" id="TIGR01292">
    <property type="entry name" value="TRX_reduct"/>
    <property type="match status" value="1"/>
</dbReference>
<dbReference type="PRINTS" id="PR00469">
    <property type="entry name" value="PNDRDTASEII"/>
</dbReference>
<evidence type="ECO:0000259" key="9">
    <source>
        <dbReference type="Pfam" id="PF07992"/>
    </source>
</evidence>
<dbReference type="PANTHER" id="PTHR48105">
    <property type="entry name" value="THIOREDOXIN REDUCTASE 1-RELATED-RELATED"/>
    <property type="match status" value="1"/>
</dbReference>
<keyword evidence="3 7" id="KW-0274">FAD</keyword>
<evidence type="ECO:0000256" key="8">
    <source>
        <dbReference type="RuleBase" id="RU003881"/>
    </source>
</evidence>
<evidence type="ECO:0000313" key="11">
    <source>
        <dbReference type="Proteomes" id="UP000824165"/>
    </source>
</evidence>
<dbReference type="Proteomes" id="UP000824165">
    <property type="component" value="Unassembled WGS sequence"/>
</dbReference>
<comment type="cofactor">
    <cofactor evidence="8">
        <name>FAD</name>
        <dbReference type="ChEBI" id="CHEBI:57692"/>
    </cofactor>
    <text evidence="8">Binds 1 FAD per subunit.</text>
</comment>
<dbReference type="AlphaFoldDB" id="A0A9D1H5U7"/>
<dbReference type="InterPro" id="IPR023753">
    <property type="entry name" value="FAD/NAD-binding_dom"/>
</dbReference>
<dbReference type="EC" id="1.8.1.9" evidence="7"/>
<evidence type="ECO:0000256" key="7">
    <source>
        <dbReference type="RuleBase" id="RU003880"/>
    </source>
</evidence>
<sequence>MYDVVIIGGGPAGMSAAIYSCRGGMKTLVIEQLSYGGQVMRTNEIDNYPGFGDNPTGEELAEKMRAHAAKFGAEFVRESVKSIDNAEYGVKVVRTRKNQYMTKAVILATGASPKTLGAEGEQEFTGAGVSYCATCDGAFFKDKDVAVIGGGNTALEDALYLSPICSRVYLLNRSQRFRGAATLFEKVKERGNIIIMPDTVADRFIGSNVLSEIKTRNTATGEKGALKVSGVIIAIGVVPNSKLAAGCGIALCERGFIKTDINLETSIKGIFAAGDVRVTPLRQVITAAADGAVAGASAVNYVNALGIKSV</sequence>
<feature type="domain" description="FAD/NAD(P)-binding" evidence="9">
    <location>
        <begin position="2"/>
        <end position="291"/>
    </location>
</feature>
<keyword evidence="4 7" id="KW-0560">Oxidoreductase</keyword>
<comment type="similarity">
    <text evidence="1 7">Belongs to the class-II pyridine nucleotide-disulfide oxidoreductase family.</text>
</comment>
<keyword evidence="6 7" id="KW-0676">Redox-active center</keyword>
<protein>
    <recommendedName>
        <fullName evidence="7">Thioredoxin reductase</fullName>
        <ecNumber evidence="7">1.8.1.9</ecNumber>
    </recommendedName>
</protein>
<evidence type="ECO:0000256" key="5">
    <source>
        <dbReference type="ARBA" id="ARBA00023157"/>
    </source>
</evidence>
<keyword evidence="2 7" id="KW-0285">Flavoprotein</keyword>
<dbReference type="EMBL" id="DVLU01000097">
    <property type="protein sequence ID" value="HIT85999.1"/>
    <property type="molecule type" value="Genomic_DNA"/>
</dbReference>
<dbReference type="SUPFAM" id="SSF51905">
    <property type="entry name" value="FAD/NAD(P)-binding domain"/>
    <property type="match status" value="1"/>
</dbReference>
<name>A0A9D1H5U7_9FIRM</name>
<dbReference type="InterPro" id="IPR008255">
    <property type="entry name" value="Pyr_nucl-diS_OxRdtase_2_AS"/>
</dbReference>
<dbReference type="Gene3D" id="3.50.50.60">
    <property type="entry name" value="FAD/NAD(P)-binding domain"/>
    <property type="match status" value="2"/>
</dbReference>
<keyword evidence="5" id="KW-1015">Disulfide bond</keyword>
<proteinExistence type="inferred from homology"/>
<dbReference type="Pfam" id="PF07992">
    <property type="entry name" value="Pyr_redox_2"/>
    <property type="match status" value="1"/>
</dbReference>
<evidence type="ECO:0000313" key="10">
    <source>
        <dbReference type="EMBL" id="HIT85999.1"/>
    </source>
</evidence>
<dbReference type="PROSITE" id="PS00573">
    <property type="entry name" value="PYRIDINE_REDOX_2"/>
    <property type="match status" value="1"/>
</dbReference>
<dbReference type="GO" id="GO:0004791">
    <property type="term" value="F:thioredoxin-disulfide reductase (NADPH) activity"/>
    <property type="evidence" value="ECO:0007669"/>
    <property type="project" value="UniProtKB-UniRule"/>
</dbReference>
<evidence type="ECO:0000256" key="1">
    <source>
        <dbReference type="ARBA" id="ARBA00009333"/>
    </source>
</evidence>
<reference evidence="10" key="1">
    <citation type="submission" date="2020-10" db="EMBL/GenBank/DDBJ databases">
        <authorList>
            <person name="Gilroy R."/>
        </authorList>
    </citation>
    <scope>NUCLEOTIDE SEQUENCE</scope>
    <source>
        <strain evidence="10">CHK181-108</strain>
    </source>
</reference>
<dbReference type="GO" id="GO:0019430">
    <property type="term" value="P:removal of superoxide radicals"/>
    <property type="evidence" value="ECO:0007669"/>
    <property type="project" value="UniProtKB-UniRule"/>
</dbReference>
<dbReference type="GO" id="GO:0005737">
    <property type="term" value="C:cytoplasm"/>
    <property type="evidence" value="ECO:0007669"/>
    <property type="project" value="InterPro"/>
</dbReference>
<reference evidence="10" key="2">
    <citation type="journal article" date="2021" name="PeerJ">
        <title>Extensive microbial diversity within the chicken gut microbiome revealed by metagenomics and culture.</title>
        <authorList>
            <person name="Gilroy R."/>
            <person name="Ravi A."/>
            <person name="Getino M."/>
            <person name="Pursley I."/>
            <person name="Horton D.L."/>
            <person name="Alikhan N.F."/>
            <person name="Baker D."/>
            <person name="Gharbi K."/>
            <person name="Hall N."/>
            <person name="Watson M."/>
            <person name="Adriaenssens E.M."/>
            <person name="Foster-Nyarko E."/>
            <person name="Jarju S."/>
            <person name="Secka A."/>
            <person name="Antonio M."/>
            <person name="Oren A."/>
            <person name="Chaudhuri R.R."/>
            <person name="La Ragione R."/>
            <person name="Hildebrand F."/>
            <person name="Pallen M.J."/>
        </authorList>
    </citation>
    <scope>NUCLEOTIDE SEQUENCE</scope>
    <source>
        <strain evidence="10">CHK181-108</strain>
    </source>
</reference>
<comment type="catalytic activity">
    <reaction evidence="7">
        <text>[thioredoxin]-dithiol + NADP(+) = [thioredoxin]-disulfide + NADPH + H(+)</text>
        <dbReference type="Rhea" id="RHEA:20345"/>
        <dbReference type="Rhea" id="RHEA-COMP:10698"/>
        <dbReference type="Rhea" id="RHEA-COMP:10700"/>
        <dbReference type="ChEBI" id="CHEBI:15378"/>
        <dbReference type="ChEBI" id="CHEBI:29950"/>
        <dbReference type="ChEBI" id="CHEBI:50058"/>
        <dbReference type="ChEBI" id="CHEBI:57783"/>
        <dbReference type="ChEBI" id="CHEBI:58349"/>
        <dbReference type="EC" id="1.8.1.9"/>
    </reaction>
</comment>
<dbReference type="PRINTS" id="PR00368">
    <property type="entry name" value="FADPNR"/>
</dbReference>